<dbReference type="PANTHER" id="PTHR33420:SF11">
    <property type="entry name" value="FIMBRIAL-LIKE PROTEIN"/>
    <property type="match status" value="1"/>
</dbReference>
<dbReference type="GO" id="GO:0009289">
    <property type="term" value="C:pilus"/>
    <property type="evidence" value="ECO:0007669"/>
    <property type="project" value="InterPro"/>
</dbReference>
<accession>A0A0N0IBT3</accession>
<feature type="chain" id="PRO_5005851141" evidence="1">
    <location>
        <begin position="21"/>
        <end position="189"/>
    </location>
</feature>
<evidence type="ECO:0000256" key="1">
    <source>
        <dbReference type="SAM" id="SignalP"/>
    </source>
</evidence>
<reference evidence="3 4" key="1">
    <citation type="submission" date="2015-07" db="EMBL/GenBank/DDBJ databases">
        <title>ATOL: Assembling a taxonomically balanced genome-scale reconstruction of the evolutionary history of the Enterobacteriaceae.</title>
        <authorList>
            <person name="Plunkett G.III."/>
            <person name="Neeno-Eckwall E.C."/>
            <person name="Glasner J.D."/>
            <person name="Perna N.T."/>
        </authorList>
    </citation>
    <scope>NUCLEOTIDE SEQUENCE [LARGE SCALE GENOMIC DNA]</scope>
    <source>
        <strain evidence="3 4">ATCC 35017</strain>
    </source>
</reference>
<protein>
    <submittedName>
        <fullName evidence="3">Fimbrial protein</fullName>
    </submittedName>
</protein>
<evidence type="ECO:0000313" key="3">
    <source>
        <dbReference type="EMBL" id="KPD04173.1"/>
    </source>
</evidence>
<dbReference type="InterPro" id="IPR036937">
    <property type="entry name" value="Adhesion_dom_fimbrial_sf"/>
</dbReference>
<keyword evidence="4" id="KW-1185">Reference proteome</keyword>
<dbReference type="InterPro" id="IPR000259">
    <property type="entry name" value="Adhesion_dom_fimbrial"/>
</dbReference>
<evidence type="ECO:0000313" key="4">
    <source>
        <dbReference type="Proteomes" id="UP000053226"/>
    </source>
</evidence>
<dbReference type="GO" id="GO:0043709">
    <property type="term" value="P:cell adhesion involved in single-species biofilm formation"/>
    <property type="evidence" value="ECO:0007669"/>
    <property type="project" value="TreeGrafter"/>
</dbReference>
<evidence type="ECO:0000259" key="2">
    <source>
        <dbReference type="Pfam" id="PF00419"/>
    </source>
</evidence>
<name>A0A0N0IBT3_9GAMM</name>
<dbReference type="EMBL" id="LGAA01000003">
    <property type="protein sequence ID" value="KPD04173.1"/>
    <property type="molecule type" value="Genomic_DNA"/>
</dbReference>
<dbReference type="RefSeq" id="WP_053907051.1">
    <property type="nucleotide sequence ID" value="NZ_CAWMUS010000003.1"/>
</dbReference>
<feature type="domain" description="Fimbrial-type adhesion" evidence="2">
    <location>
        <begin position="33"/>
        <end position="188"/>
    </location>
</feature>
<gene>
    <name evidence="3" type="ORF">M992_0280</name>
</gene>
<organism evidence="3 4">
    <name type="scientific">Moellerella wisconsensis ATCC 35017</name>
    <dbReference type="NCBI Taxonomy" id="1354267"/>
    <lineage>
        <taxon>Bacteria</taxon>
        <taxon>Pseudomonadati</taxon>
        <taxon>Pseudomonadota</taxon>
        <taxon>Gammaproteobacteria</taxon>
        <taxon>Enterobacterales</taxon>
        <taxon>Morganellaceae</taxon>
        <taxon>Moellerella</taxon>
    </lineage>
</organism>
<dbReference type="InterPro" id="IPR050263">
    <property type="entry name" value="Bact_Fimbrial_Adh_Pro"/>
</dbReference>
<dbReference type="InterPro" id="IPR008966">
    <property type="entry name" value="Adhesion_dom_sf"/>
</dbReference>
<dbReference type="PANTHER" id="PTHR33420">
    <property type="entry name" value="FIMBRIAL SUBUNIT ELFA-RELATED"/>
    <property type="match status" value="1"/>
</dbReference>
<dbReference type="Gene3D" id="2.60.40.1090">
    <property type="entry name" value="Fimbrial-type adhesion domain"/>
    <property type="match status" value="1"/>
</dbReference>
<dbReference type="AlphaFoldDB" id="A0A0N0IBT3"/>
<dbReference type="Pfam" id="PF00419">
    <property type="entry name" value="Fimbrial"/>
    <property type="match status" value="1"/>
</dbReference>
<feature type="signal peptide" evidence="1">
    <location>
        <begin position="1"/>
        <end position="20"/>
    </location>
</feature>
<proteinExistence type="predicted"/>
<dbReference type="Proteomes" id="UP000053226">
    <property type="component" value="Unassembled WGS sequence"/>
</dbReference>
<dbReference type="OrthoDB" id="6466138at2"/>
<dbReference type="SUPFAM" id="SSF49401">
    <property type="entry name" value="Bacterial adhesins"/>
    <property type="match status" value="1"/>
</dbReference>
<sequence length="189" mass="19306">MKFSKIALAAIIASSFSTVAANAATVDQGTGVINFTGKVINAPCSLPGDGTVNVDLGQVANKVLETGNKYSQSVQYNIALENCDLAEVPGVGEGADPLFPAVSKVKVTFSGTPDADKTDLLVNTGTSRGVGVRLINADGNTMAVGGTSIEIPLVDGPNKLAFSARVEANGKKVETGSIIAQATYALNYL</sequence>
<comment type="caution">
    <text evidence="3">The sequence shown here is derived from an EMBL/GenBank/DDBJ whole genome shotgun (WGS) entry which is preliminary data.</text>
</comment>
<keyword evidence="1" id="KW-0732">Signal</keyword>